<dbReference type="Proteomes" id="UP000808372">
    <property type="component" value="Chromosome 31"/>
</dbReference>
<dbReference type="KEGG" id="snh:120026070"/>
<proteinExistence type="predicted"/>
<evidence type="ECO:0000313" key="3">
    <source>
        <dbReference type="RefSeq" id="XP_038826787.1"/>
    </source>
</evidence>
<name>A0A8U0PKZ9_SALNM</name>
<gene>
    <name evidence="3" type="primary">LOC120026070</name>
</gene>
<organism evidence="2 3">
    <name type="scientific">Salvelinus namaycush</name>
    <name type="common">Lake trout</name>
    <name type="synonym">Salmo namaycush</name>
    <dbReference type="NCBI Taxonomy" id="8040"/>
    <lineage>
        <taxon>Eukaryota</taxon>
        <taxon>Metazoa</taxon>
        <taxon>Chordata</taxon>
        <taxon>Craniata</taxon>
        <taxon>Vertebrata</taxon>
        <taxon>Euteleostomi</taxon>
        <taxon>Actinopterygii</taxon>
        <taxon>Neopterygii</taxon>
        <taxon>Teleostei</taxon>
        <taxon>Protacanthopterygii</taxon>
        <taxon>Salmoniformes</taxon>
        <taxon>Salmonidae</taxon>
        <taxon>Salmoninae</taxon>
        <taxon>Salvelinus</taxon>
    </lineage>
</organism>
<feature type="compositionally biased region" description="Acidic residues" evidence="1">
    <location>
        <begin position="156"/>
        <end position="168"/>
    </location>
</feature>
<evidence type="ECO:0000256" key="1">
    <source>
        <dbReference type="SAM" id="MobiDB-lite"/>
    </source>
</evidence>
<evidence type="ECO:0000313" key="2">
    <source>
        <dbReference type="Proteomes" id="UP000808372"/>
    </source>
</evidence>
<dbReference type="PANTHER" id="PTHR34348:SF1">
    <property type="entry name" value="SURFEIT LOCUS PROTEIN 2"/>
    <property type="match status" value="1"/>
</dbReference>
<sequence>MEDLPADIKAFLLNHPFFELTDDGKKIKCVLNGHDCPCNLTELQNFTKGKKYQKMCSTAEFNYSQYEPHVVPSSKQPNHLFCKLTLRHINRLPHHVLQHVNGKRFQKAKKEYEECVQQGVEYMPASLRQKKPRDREKDGERGRNFQRGNGAWAPDSSDEGGSDSEDSMSDLYPSTLFSLKKETEGMEEEKDAFKTDDEEEMEIDKQAPQKRKKVQAGGFQKKFKNHNCKRKGFKDHVENKGEFCAHVKNGK</sequence>
<protein>
    <submittedName>
        <fullName evidence="3">Surfeit locus protein 2-like</fullName>
    </submittedName>
</protein>
<feature type="compositionally biased region" description="Basic and acidic residues" evidence="1">
    <location>
        <begin position="133"/>
        <end position="143"/>
    </location>
</feature>
<accession>A0A8U0PKZ9</accession>
<feature type="region of interest" description="Disordered" evidence="1">
    <location>
        <begin position="123"/>
        <end position="218"/>
    </location>
</feature>
<dbReference type="Pfam" id="PF05477">
    <property type="entry name" value="SURF2"/>
    <property type="match status" value="1"/>
</dbReference>
<dbReference type="RefSeq" id="XP_038826787.1">
    <property type="nucleotide sequence ID" value="XM_038970859.1"/>
</dbReference>
<dbReference type="InterPro" id="IPR008833">
    <property type="entry name" value="Surf2"/>
</dbReference>
<dbReference type="GeneID" id="120026070"/>
<feature type="compositionally biased region" description="Acidic residues" evidence="1">
    <location>
        <begin position="185"/>
        <end position="202"/>
    </location>
</feature>
<dbReference type="OrthoDB" id="127285at2759"/>
<dbReference type="PANTHER" id="PTHR34348">
    <property type="entry name" value="SURFEIT LOCUS PROTEIN 2"/>
    <property type="match status" value="1"/>
</dbReference>
<dbReference type="AlphaFoldDB" id="A0A8U0PKZ9"/>
<keyword evidence="2" id="KW-1185">Reference proteome</keyword>
<reference evidence="3" key="1">
    <citation type="submission" date="2025-08" db="UniProtKB">
        <authorList>
            <consortium name="RefSeq"/>
        </authorList>
    </citation>
    <scope>IDENTIFICATION</scope>
    <source>
        <tissue evidence="3">White muscle</tissue>
    </source>
</reference>